<evidence type="ECO:0000313" key="3">
    <source>
        <dbReference type="EMBL" id="APF37776.1"/>
    </source>
</evidence>
<dbReference type="GO" id="GO:0050080">
    <property type="term" value="F:malonyl-CoA decarboxylase activity"/>
    <property type="evidence" value="ECO:0007669"/>
    <property type="project" value="InterPro"/>
</dbReference>
<keyword evidence="4" id="KW-1185">Reference proteome</keyword>
<sequence>MPNSFFNELLQQLSERGRAMLGLARDAAARGDVVELSEHLLSGRGEASGVALAKAVLDTYANAPLATRLAFLTALAERFGADPQKVEEAITAYREKPDAATLHRLHTAAEARRQELMRRLNLAPGGTAALVRMREELIEHLPNRPDLRAVDADFVHLFSSWFNRGFLVLRPIDWTTPANILEKIIRYEAVHEIHDWDDLRRRLEPPDRRCFAFFHPQLVDEPLIFVEVALTAEIPGAIAPLLAKDRKPIAAEAATTAVFYSISNTQRGLGGVSFGNFLIKQVVDDLKRDLPNLKTFVTLSPVPGFAKWLARERGSEASQALDAEAKTVLAALDEEGWHEDPATAEKVRKVLLPAAAWYFLKAKTPNGRPVDPVARFHLGNGARLERLNFLGDTSAKGLGQAHGLMVNYLYALEDIEKNHEAFAGSGEVIAAAAVRKQLKGERASRTLVPVTD</sequence>
<evidence type="ECO:0000313" key="4">
    <source>
        <dbReference type="Proteomes" id="UP000182703"/>
    </source>
</evidence>
<feature type="domain" description="Malonyl-CoA decarboxylase C-terminal" evidence="1">
    <location>
        <begin position="165"/>
        <end position="410"/>
    </location>
</feature>
<dbReference type="AlphaFoldDB" id="A0AAC9NZM8"/>
<dbReference type="Proteomes" id="UP000182703">
    <property type="component" value="Chromosome"/>
</dbReference>
<dbReference type="PANTHER" id="PTHR28641:SF1">
    <property type="entry name" value="MALONYL-COA DECARBOXYLASE, MITOCHONDRIAL"/>
    <property type="match status" value="1"/>
</dbReference>
<dbReference type="EMBL" id="CP018095">
    <property type="protein sequence ID" value="APF37776.1"/>
    <property type="molecule type" value="Genomic_DNA"/>
</dbReference>
<reference evidence="3 4" key="1">
    <citation type="submission" date="2016-11" db="EMBL/GenBank/DDBJ databases">
        <title>Complete genome sequence of the aerobically denitrifying bacterium Chelatococcus daeguensis TAD1.</title>
        <authorList>
            <person name="Yang Y."/>
            <person name="Huang S."/>
            <person name="Lin E."/>
        </authorList>
    </citation>
    <scope>NUCLEOTIDE SEQUENCE [LARGE SCALE GENOMIC DNA]</scope>
    <source>
        <strain evidence="3 4">TAD1</strain>
    </source>
</reference>
<evidence type="ECO:0000259" key="2">
    <source>
        <dbReference type="Pfam" id="PF17408"/>
    </source>
</evidence>
<organism evidence="3 4">
    <name type="scientific">Chelatococcus daeguensis</name>
    <dbReference type="NCBI Taxonomy" id="444444"/>
    <lineage>
        <taxon>Bacteria</taxon>
        <taxon>Pseudomonadati</taxon>
        <taxon>Pseudomonadota</taxon>
        <taxon>Alphaproteobacteria</taxon>
        <taxon>Hyphomicrobiales</taxon>
        <taxon>Chelatococcaceae</taxon>
        <taxon>Chelatococcus</taxon>
    </lineage>
</organism>
<dbReference type="Gene3D" id="1.20.140.90">
    <property type="entry name" value="Malonyl-CoA decarboxylase, oligemerization domain"/>
    <property type="match status" value="1"/>
</dbReference>
<dbReference type="RefSeq" id="WP_063185207.1">
    <property type="nucleotide sequence ID" value="NZ_CP018095.1"/>
</dbReference>
<dbReference type="InterPro" id="IPR035372">
    <property type="entry name" value="MCD_N"/>
</dbReference>
<evidence type="ECO:0000259" key="1">
    <source>
        <dbReference type="Pfam" id="PF05292"/>
    </source>
</evidence>
<dbReference type="InterPro" id="IPR042303">
    <property type="entry name" value="Malonyl_CoA_deC_C_sf"/>
</dbReference>
<dbReference type="Gene3D" id="3.40.630.150">
    <property type="entry name" value="Malonyl-CoA decarboxylase, catalytic domain"/>
    <property type="match status" value="1"/>
</dbReference>
<dbReference type="InterPro" id="IPR007956">
    <property type="entry name" value="Malonyl_CoA_deC_C"/>
</dbReference>
<proteinExistence type="predicted"/>
<protein>
    <submittedName>
        <fullName evidence="3">MCD, Malonyl-CoA decarboxylase MCD</fullName>
    </submittedName>
</protein>
<dbReference type="KEGG" id="cdq:BOQ54_10925"/>
<dbReference type="Pfam" id="PF05292">
    <property type="entry name" value="MCD"/>
    <property type="match status" value="1"/>
</dbReference>
<feature type="domain" description="Malonyl-CoA decarboxylase N-terminal" evidence="2">
    <location>
        <begin position="79"/>
        <end position="162"/>
    </location>
</feature>
<gene>
    <name evidence="3" type="ORF">BOQ54_10925</name>
</gene>
<dbReference type="InterPro" id="IPR038917">
    <property type="entry name" value="Malonyl_CoA_deC"/>
</dbReference>
<dbReference type="InterPro" id="IPR038351">
    <property type="entry name" value="MCD_N_sf"/>
</dbReference>
<dbReference type="Pfam" id="PF17408">
    <property type="entry name" value="MCD_N"/>
    <property type="match status" value="1"/>
</dbReference>
<accession>A0AAC9NZM8</accession>
<dbReference type="GO" id="GO:0006633">
    <property type="term" value="P:fatty acid biosynthetic process"/>
    <property type="evidence" value="ECO:0007669"/>
    <property type="project" value="InterPro"/>
</dbReference>
<dbReference type="PANTHER" id="PTHR28641">
    <property type="match status" value="1"/>
</dbReference>
<name>A0AAC9NZM8_9HYPH</name>